<evidence type="ECO:0000313" key="2">
    <source>
        <dbReference type="Proteomes" id="UP000422572"/>
    </source>
</evidence>
<protein>
    <submittedName>
        <fullName evidence="1">Uncharacterized protein</fullName>
    </submittedName>
</protein>
<name>A0A6I6FGS2_9ACTN</name>
<reference evidence="1 2" key="1">
    <citation type="submission" date="2018-12" db="EMBL/GenBank/DDBJ databases">
        <title>Complete genome sequence of Streptomyces ficellus NRRL8067, the producer of ficellomycin, feldamycin and nojirimycin.</title>
        <authorList>
            <person name="Zhang H."/>
            <person name="Yue R."/>
            <person name="Liu Y."/>
            <person name="Li M."/>
            <person name="Mu H."/>
            <person name="Zhang J."/>
        </authorList>
    </citation>
    <scope>NUCLEOTIDE SEQUENCE [LARGE SCALE GENOMIC DNA]</scope>
    <source>
        <strain evidence="1 2">NRRL 8067</strain>
    </source>
</reference>
<dbReference type="OrthoDB" id="7210783at2"/>
<gene>
    <name evidence="1" type="ORF">EIZ62_31690</name>
</gene>
<dbReference type="KEGG" id="sfic:EIZ62_31690"/>
<evidence type="ECO:0000313" key="1">
    <source>
        <dbReference type="EMBL" id="QGV82311.1"/>
    </source>
</evidence>
<dbReference type="Pfam" id="PF24716">
    <property type="entry name" value="WapI"/>
    <property type="match status" value="1"/>
</dbReference>
<dbReference type="EMBL" id="CP034279">
    <property type="protein sequence ID" value="QGV82311.1"/>
    <property type="molecule type" value="Genomic_DNA"/>
</dbReference>
<accession>A0A6I6FGS2</accession>
<dbReference type="InterPro" id="IPR056510">
    <property type="entry name" value="WapI"/>
</dbReference>
<dbReference type="AlphaFoldDB" id="A0A6I6FGS2"/>
<proteinExistence type="predicted"/>
<dbReference type="RefSeq" id="WP_156696052.1">
    <property type="nucleotide sequence ID" value="NZ_CP034279.1"/>
</dbReference>
<organism evidence="1 2">
    <name type="scientific">Streptomyces ficellus</name>
    <dbReference type="NCBI Taxonomy" id="1977088"/>
    <lineage>
        <taxon>Bacteria</taxon>
        <taxon>Bacillati</taxon>
        <taxon>Actinomycetota</taxon>
        <taxon>Actinomycetes</taxon>
        <taxon>Kitasatosporales</taxon>
        <taxon>Streptomycetaceae</taxon>
        <taxon>Streptomyces</taxon>
    </lineage>
</organism>
<keyword evidence="2" id="KW-1185">Reference proteome</keyword>
<sequence>MRLGDPAAAGRLELRPLRYQFPTATGDPHDDNWLVVRASVTTPDGARSLTDPCLLTDEAQQLAAWLRAVAAGRVPAAGRAAAPRQPGGEDGLSADLTFIEPVLAFRLAGRSEDTAVLHVHLSAAGEPPWQECDEGADPRQPAVEVRLDTAALLHAADQWERALAPFPRR</sequence>
<dbReference type="Proteomes" id="UP000422572">
    <property type="component" value="Chromosome"/>
</dbReference>